<feature type="active site" description="Nucleophile" evidence="11">
    <location>
        <position position="406"/>
    </location>
</feature>
<sequence length="482" mass="56302">MFSYSIFKQITQETKKFVRCKHPAHHWSVVRKKVNPVDKALNHFDDFYQQVFDTKWLSIRKALLGKHKYVAVLNCFGDIQETKYDLELKGALNMRTLFNLEKGYLKEEIEQKKKNRLLDEVFKMDEQLTEKTDEAVQEDPTPKKFEAKDFSLKSSLEKAEIDMRRMVDTENALSMEVLHEYIPATKIKGKEDFILESSHYNLYDQNTQFGVQIEKEFDFHFPDHLDVYCYEEGNKSDFESPKRSITDVYNYYLMDGGSVLPVLALDIKPGHKVLDMCSAPGGKSLLALQTLYPSCIVSNDVSNSRVNRIDSVYNQFLFDFEEKWLKTGKIRLSNVDGRYMEEYDFDRILVDVPCTTDRHSLHENDNNIFKPSRVKERLQLPELQRQLLFQALKLVKIGGVVVYSTCSLSPIQNDGVVHMALKQIWEETNMEIVVKDLSPALLQTRRVYKYADKGLLRYGHLVIPHMNQNYGPMYFCKLKKIK</sequence>
<evidence type="ECO:0000256" key="3">
    <source>
        <dbReference type="ARBA" id="ARBA00022603"/>
    </source>
</evidence>
<dbReference type="GO" id="GO:0005762">
    <property type="term" value="C:mitochondrial large ribosomal subunit"/>
    <property type="evidence" value="ECO:0007669"/>
    <property type="project" value="TreeGrafter"/>
</dbReference>
<evidence type="ECO:0000256" key="11">
    <source>
        <dbReference type="PROSITE-ProRule" id="PRU01023"/>
    </source>
</evidence>
<dbReference type="FunCoup" id="A0A6P7GMS6">
    <property type="interactions" value="348"/>
</dbReference>
<evidence type="ECO:0000256" key="10">
    <source>
        <dbReference type="ARBA" id="ARBA00049302"/>
    </source>
</evidence>
<keyword evidence="7" id="KW-0809">Transit peptide</keyword>
<feature type="binding site" evidence="11">
    <location>
        <begin position="277"/>
        <end position="283"/>
    </location>
    <ligand>
        <name>S-adenosyl-L-methionine</name>
        <dbReference type="ChEBI" id="CHEBI:59789"/>
    </ligand>
</feature>
<keyword evidence="6 11" id="KW-0694">RNA-binding</keyword>
<proteinExistence type="inferred from homology"/>
<dbReference type="PANTHER" id="PTHR22808">
    <property type="entry name" value="NCL1 YEAST -RELATED NOL1/NOP2/FMU SUN DOMAIN-CONTAINING"/>
    <property type="match status" value="1"/>
</dbReference>
<keyword evidence="2" id="KW-0698">rRNA processing</keyword>
<keyword evidence="3 11" id="KW-0489">Methyltransferase</keyword>
<evidence type="ECO:0000259" key="12">
    <source>
        <dbReference type="PROSITE" id="PS51686"/>
    </source>
</evidence>
<protein>
    <recommendedName>
        <fullName evidence="9">NOL1/NOP2/Sun domain family member 4</fullName>
    </recommendedName>
</protein>
<dbReference type="RefSeq" id="XP_028147282.1">
    <property type="nucleotide sequence ID" value="XM_028291481.1"/>
</dbReference>
<comment type="caution">
    <text evidence="11">Lacks conserved residue(s) required for the propagation of feature annotation.</text>
</comment>
<dbReference type="OrthoDB" id="8020218at2759"/>
<evidence type="ECO:0000256" key="2">
    <source>
        <dbReference type="ARBA" id="ARBA00022552"/>
    </source>
</evidence>
<dbReference type="PRINTS" id="PR02008">
    <property type="entry name" value="RCMTFAMILY"/>
</dbReference>
<evidence type="ECO:0000313" key="13">
    <source>
        <dbReference type="RefSeq" id="XP_028147282.1"/>
    </source>
</evidence>
<dbReference type="PROSITE" id="PS51686">
    <property type="entry name" value="SAM_MT_RSMB_NOP"/>
    <property type="match status" value="1"/>
</dbReference>
<evidence type="ECO:0000256" key="1">
    <source>
        <dbReference type="ARBA" id="ARBA00004173"/>
    </source>
</evidence>
<dbReference type="InterPro" id="IPR001678">
    <property type="entry name" value="MeTrfase_RsmB-F_NOP2_dom"/>
</dbReference>
<dbReference type="SUPFAM" id="SSF53335">
    <property type="entry name" value="S-adenosyl-L-methionine-dependent methyltransferases"/>
    <property type="match status" value="1"/>
</dbReference>
<dbReference type="KEGG" id="dvv:114340711"/>
<keyword evidence="8" id="KW-0496">Mitochondrion</keyword>
<dbReference type="Pfam" id="PF01189">
    <property type="entry name" value="Methyltr_RsmB-F"/>
    <property type="match status" value="1"/>
</dbReference>
<comment type="similarity">
    <text evidence="11">Belongs to the class I-like SAM-binding methyltransferase superfamily. RsmB/NOP family.</text>
</comment>
<dbReference type="InParanoid" id="A0A6P7GMS6"/>
<organism evidence="13">
    <name type="scientific">Diabrotica virgifera virgifera</name>
    <name type="common">western corn rootworm</name>
    <dbReference type="NCBI Taxonomy" id="50390"/>
    <lineage>
        <taxon>Eukaryota</taxon>
        <taxon>Metazoa</taxon>
        <taxon>Ecdysozoa</taxon>
        <taxon>Arthropoda</taxon>
        <taxon>Hexapoda</taxon>
        <taxon>Insecta</taxon>
        <taxon>Pterygota</taxon>
        <taxon>Neoptera</taxon>
        <taxon>Endopterygota</taxon>
        <taxon>Coleoptera</taxon>
        <taxon>Polyphaga</taxon>
        <taxon>Cucujiformia</taxon>
        <taxon>Chrysomeloidea</taxon>
        <taxon>Chrysomelidae</taxon>
        <taxon>Galerucinae</taxon>
        <taxon>Diabroticina</taxon>
        <taxon>Diabroticites</taxon>
        <taxon>Diabrotica</taxon>
    </lineage>
</organism>
<dbReference type="InterPro" id="IPR029063">
    <property type="entry name" value="SAM-dependent_MTases_sf"/>
</dbReference>
<dbReference type="FunFam" id="3.40.50.150:FF:000055">
    <property type="entry name" value="5-methylcytosine rRNA methyltransferase NSUN4"/>
    <property type="match status" value="1"/>
</dbReference>
<name>A0A6P7GMS6_DIAVI</name>
<comment type="subcellular location">
    <subcellularLocation>
        <location evidence="1">Mitochondrion</location>
    </subcellularLocation>
</comment>
<dbReference type="AlphaFoldDB" id="A0A6P7GMS6"/>
<keyword evidence="5 11" id="KW-0949">S-adenosyl-L-methionine</keyword>
<reference evidence="13" key="1">
    <citation type="submission" date="2025-08" db="UniProtKB">
        <authorList>
            <consortium name="RefSeq"/>
        </authorList>
    </citation>
    <scope>IDENTIFICATION</scope>
    <source>
        <tissue evidence="13">Whole insect</tissue>
    </source>
</reference>
<dbReference type="GO" id="GO:0003723">
    <property type="term" value="F:RNA binding"/>
    <property type="evidence" value="ECO:0007669"/>
    <property type="project" value="UniProtKB-UniRule"/>
</dbReference>
<comment type="catalytic activity">
    <reaction evidence="10">
        <text>a cytidine in rRNA + S-adenosyl-L-methionine = a 5-methylcytidine in rRNA + S-adenosyl-L-homocysteine + H(+)</text>
        <dbReference type="Rhea" id="RHEA:61484"/>
        <dbReference type="Rhea" id="RHEA-COMP:15836"/>
        <dbReference type="Rhea" id="RHEA-COMP:15837"/>
        <dbReference type="ChEBI" id="CHEBI:15378"/>
        <dbReference type="ChEBI" id="CHEBI:57856"/>
        <dbReference type="ChEBI" id="CHEBI:59789"/>
        <dbReference type="ChEBI" id="CHEBI:74483"/>
        <dbReference type="ChEBI" id="CHEBI:82748"/>
    </reaction>
</comment>
<evidence type="ECO:0000256" key="6">
    <source>
        <dbReference type="ARBA" id="ARBA00022884"/>
    </source>
</evidence>
<feature type="binding site" evidence="11">
    <location>
        <position position="300"/>
    </location>
    <ligand>
        <name>S-adenosyl-L-methionine</name>
        <dbReference type="ChEBI" id="CHEBI:59789"/>
    </ligand>
</feature>
<evidence type="ECO:0000256" key="8">
    <source>
        <dbReference type="ARBA" id="ARBA00023128"/>
    </source>
</evidence>
<dbReference type="InterPro" id="IPR023267">
    <property type="entry name" value="RCMT"/>
</dbReference>
<keyword evidence="4 11" id="KW-0808">Transferase</keyword>
<dbReference type="GO" id="GO:0008173">
    <property type="term" value="F:RNA methyltransferase activity"/>
    <property type="evidence" value="ECO:0007669"/>
    <property type="project" value="InterPro"/>
</dbReference>
<evidence type="ECO:0000256" key="9">
    <source>
        <dbReference type="ARBA" id="ARBA00042050"/>
    </source>
</evidence>
<dbReference type="InterPro" id="IPR049560">
    <property type="entry name" value="MeTrfase_RsmB-F_NOP2_cat"/>
</dbReference>
<evidence type="ECO:0000256" key="4">
    <source>
        <dbReference type="ARBA" id="ARBA00022679"/>
    </source>
</evidence>
<feature type="binding site" evidence="11">
    <location>
        <position position="351"/>
    </location>
    <ligand>
        <name>S-adenosyl-L-methionine</name>
        <dbReference type="ChEBI" id="CHEBI:59789"/>
    </ligand>
</feature>
<dbReference type="GO" id="GO:0031167">
    <property type="term" value="P:rRNA methylation"/>
    <property type="evidence" value="ECO:0007669"/>
    <property type="project" value="TreeGrafter"/>
</dbReference>
<evidence type="ECO:0000256" key="5">
    <source>
        <dbReference type="ARBA" id="ARBA00022691"/>
    </source>
</evidence>
<feature type="domain" description="SAM-dependent MTase RsmB/NOP-type" evidence="12">
    <location>
        <begin position="170"/>
        <end position="481"/>
    </location>
</feature>
<dbReference type="Gene3D" id="3.40.50.150">
    <property type="entry name" value="Vaccinia Virus protein VP39"/>
    <property type="match status" value="1"/>
</dbReference>
<gene>
    <name evidence="13" type="primary">LOC114340711</name>
</gene>
<evidence type="ECO:0000256" key="7">
    <source>
        <dbReference type="ARBA" id="ARBA00022946"/>
    </source>
</evidence>
<accession>A0A6P7GMS6</accession>
<dbReference type="Gene3D" id="6.20.240.40">
    <property type="match status" value="2"/>
</dbReference>
<dbReference type="PANTHER" id="PTHR22808:SF3">
    <property type="entry name" value="5-METHYLCYTOSINE RRNA METHYLTRANSFERASE NSUN4"/>
    <property type="match status" value="1"/>
</dbReference>